<dbReference type="RefSeq" id="WP_285764720.1">
    <property type="nucleotide sequence ID" value="NZ_BSYJ01000005.1"/>
</dbReference>
<dbReference type="EMBL" id="BSYJ01000005">
    <property type="protein sequence ID" value="GMG88107.1"/>
    <property type="molecule type" value="Genomic_DNA"/>
</dbReference>
<reference evidence="1 2" key="1">
    <citation type="submission" date="2023-04" db="EMBL/GenBank/DDBJ databases">
        <title>Marinobulbifer ophiurae gen. nov., sp. Nov., isolate from tissue of brittle star Ophioplocus japonicus.</title>
        <authorList>
            <person name="Kawano K."/>
            <person name="Sawayama S."/>
            <person name="Nakagawa S."/>
        </authorList>
    </citation>
    <scope>NUCLEOTIDE SEQUENCE [LARGE SCALE GENOMIC DNA]</scope>
    <source>
        <strain evidence="1 2">NKW57</strain>
    </source>
</reference>
<comment type="caution">
    <text evidence="1">The sequence shown here is derived from an EMBL/GenBank/DDBJ whole genome shotgun (WGS) entry which is preliminary data.</text>
</comment>
<accession>A0ABQ6M1E1</accession>
<gene>
    <name evidence="1" type="ORF">MNKW57_24280</name>
</gene>
<protein>
    <submittedName>
        <fullName evidence="1">Uncharacterized protein</fullName>
    </submittedName>
</protein>
<dbReference type="Proteomes" id="UP001224392">
    <property type="component" value="Unassembled WGS sequence"/>
</dbReference>
<name>A0ABQ6M1E1_9GAMM</name>
<evidence type="ECO:0000313" key="1">
    <source>
        <dbReference type="EMBL" id="GMG88107.1"/>
    </source>
</evidence>
<sequence length="665" mass="72157">MATESQAGKPVAAAAATAATATAPTKAMTKAIKSPLNRIEQLFTSTRLTHQQETGLEKALIVGRILVASATAGLTARPFWRAKPQKQVFQALDSGNAPGLNLLVSVLADRADLVVPAEIRMVNGSRVFCERSAGSGVRSGDICLYVGAAFLGVATGKEFCTAVAAALAPWSGRVRPVLAAALQHRNGKTGRHTEFLQRLAAVDGRTCEAMATSLHRYQGAIAARVAGAEVLAAMPAKFAMLKRCESDILAENAQHLGEGRLYANLPQAVLTRFNKKWQQPAAKDALQNGADDSGIAWLDAAMQGKAVSGKEKNGESLLLGDFAPARLVSDFAGLCAALTLAEYRAQGVYREGLDLVDHQQMARGDAQLDKARKILDVFFNKETPERFLLMDLPSDADMRSMGLQPAIDWLRNKLVDLRELERLLAKERSVSELRRLGRRLLLAQVSIDPAVFRLRSIVPDEARELALDSTRNTDELGIQIEKIHRMFFLRIWRALALESGETRARGERLVKLVRAYGLLEKSEARLGDFGRTALLMARVAEGGIAKDDEKAMLGLADKQARAVQYEIGQMIQVGARLPILTRGSHQNLAGLLSEQNDQLKVMSQALSTKSLGGFLRDLSGRCEAVRAIVWKQYSLALAELAGLCMGVEKAHGIKPLRLVSYAAEN</sequence>
<keyword evidence="2" id="KW-1185">Reference proteome</keyword>
<evidence type="ECO:0000313" key="2">
    <source>
        <dbReference type="Proteomes" id="UP001224392"/>
    </source>
</evidence>
<proteinExistence type="predicted"/>
<organism evidence="1 2">
    <name type="scientific">Biformimicrobium ophioploci</name>
    <dbReference type="NCBI Taxonomy" id="3036711"/>
    <lineage>
        <taxon>Bacteria</taxon>
        <taxon>Pseudomonadati</taxon>
        <taxon>Pseudomonadota</taxon>
        <taxon>Gammaproteobacteria</taxon>
        <taxon>Cellvibrionales</taxon>
        <taxon>Microbulbiferaceae</taxon>
        <taxon>Biformimicrobium</taxon>
    </lineage>
</organism>